<sequence length="65" mass="7275">MGNSPLQDYFTPEAAALHFSNNNDGFASDLGSPRASEILEPVNHRFQWREAEGRRGEEAEVKEVV</sequence>
<dbReference type="AlphaFoldDB" id="A0A4Z2GB35"/>
<protein>
    <submittedName>
        <fullName evidence="1">Uncharacterized protein</fullName>
    </submittedName>
</protein>
<reference evidence="1 2" key="1">
    <citation type="submission" date="2019-03" db="EMBL/GenBank/DDBJ databases">
        <title>First draft genome of Liparis tanakae, snailfish: a comprehensive survey of snailfish specific genes.</title>
        <authorList>
            <person name="Kim W."/>
            <person name="Song I."/>
            <person name="Jeong J.-H."/>
            <person name="Kim D."/>
            <person name="Kim S."/>
            <person name="Ryu S."/>
            <person name="Song J.Y."/>
            <person name="Lee S.K."/>
        </authorList>
    </citation>
    <scope>NUCLEOTIDE SEQUENCE [LARGE SCALE GENOMIC DNA]</scope>
    <source>
        <tissue evidence="1">Muscle</tissue>
    </source>
</reference>
<evidence type="ECO:0000313" key="2">
    <source>
        <dbReference type="Proteomes" id="UP000314294"/>
    </source>
</evidence>
<accession>A0A4Z2GB35</accession>
<name>A0A4Z2GB35_9TELE</name>
<gene>
    <name evidence="1" type="ORF">EYF80_039871</name>
</gene>
<evidence type="ECO:0000313" key="1">
    <source>
        <dbReference type="EMBL" id="TNN49934.1"/>
    </source>
</evidence>
<keyword evidence="2" id="KW-1185">Reference proteome</keyword>
<proteinExistence type="predicted"/>
<comment type="caution">
    <text evidence="1">The sequence shown here is derived from an EMBL/GenBank/DDBJ whole genome shotgun (WGS) entry which is preliminary data.</text>
</comment>
<organism evidence="1 2">
    <name type="scientific">Liparis tanakae</name>
    <name type="common">Tanaka's snailfish</name>
    <dbReference type="NCBI Taxonomy" id="230148"/>
    <lineage>
        <taxon>Eukaryota</taxon>
        <taxon>Metazoa</taxon>
        <taxon>Chordata</taxon>
        <taxon>Craniata</taxon>
        <taxon>Vertebrata</taxon>
        <taxon>Euteleostomi</taxon>
        <taxon>Actinopterygii</taxon>
        <taxon>Neopterygii</taxon>
        <taxon>Teleostei</taxon>
        <taxon>Neoteleostei</taxon>
        <taxon>Acanthomorphata</taxon>
        <taxon>Eupercaria</taxon>
        <taxon>Perciformes</taxon>
        <taxon>Cottioidei</taxon>
        <taxon>Cottales</taxon>
        <taxon>Liparidae</taxon>
        <taxon>Liparis</taxon>
    </lineage>
</organism>
<dbReference type="Proteomes" id="UP000314294">
    <property type="component" value="Unassembled WGS sequence"/>
</dbReference>
<dbReference type="EMBL" id="SRLO01000636">
    <property type="protein sequence ID" value="TNN49934.1"/>
    <property type="molecule type" value="Genomic_DNA"/>
</dbReference>